<dbReference type="AlphaFoldDB" id="A0AAE0JQ47"/>
<dbReference type="EMBL" id="JAUEPP010000001">
    <property type="protein sequence ID" value="KAK3354984.1"/>
    <property type="molecule type" value="Genomic_DNA"/>
</dbReference>
<evidence type="ECO:0000313" key="2">
    <source>
        <dbReference type="EMBL" id="KAK3354984.1"/>
    </source>
</evidence>
<protein>
    <submittedName>
        <fullName evidence="2">Uncharacterized protein</fullName>
    </submittedName>
</protein>
<dbReference type="Proteomes" id="UP001278500">
    <property type="component" value="Unassembled WGS sequence"/>
</dbReference>
<feature type="compositionally biased region" description="Basic and acidic residues" evidence="1">
    <location>
        <begin position="89"/>
        <end position="100"/>
    </location>
</feature>
<feature type="compositionally biased region" description="Polar residues" evidence="1">
    <location>
        <begin position="103"/>
        <end position="117"/>
    </location>
</feature>
<reference evidence="2" key="2">
    <citation type="submission" date="2023-06" db="EMBL/GenBank/DDBJ databases">
        <authorList>
            <consortium name="Lawrence Berkeley National Laboratory"/>
            <person name="Haridas S."/>
            <person name="Hensen N."/>
            <person name="Bonometti L."/>
            <person name="Westerberg I."/>
            <person name="Brannstrom I.O."/>
            <person name="Guillou S."/>
            <person name="Cros-Aarteil S."/>
            <person name="Calhoun S."/>
            <person name="Kuo A."/>
            <person name="Mondo S."/>
            <person name="Pangilinan J."/>
            <person name="Riley R."/>
            <person name="Labutti K."/>
            <person name="Andreopoulos B."/>
            <person name="Lipzen A."/>
            <person name="Chen C."/>
            <person name="Yanf M."/>
            <person name="Daum C."/>
            <person name="Ng V."/>
            <person name="Clum A."/>
            <person name="Steindorff A."/>
            <person name="Ohm R."/>
            <person name="Martin F."/>
            <person name="Silar P."/>
            <person name="Natvig D."/>
            <person name="Lalanne C."/>
            <person name="Gautier V."/>
            <person name="Ament-Velasquez S.L."/>
            <person name="Kruys A."/>
            <person name="Hutchinson M.I."/>
            <person name="Powell A.J."/>
            <person name="Barry K."/>
            <person name="Miller A.N."/>
            <person name="Grigoriev I.V."/>
            <person name="Debuchy R."/>
            <person name="Gladieux P."/>
            <person name="Thoren M.H."/>
            <person name="Johannesson H."/>
        </authorList>
    </citation>
    <scope>NUCLEOTIDE SEQUENCE</scope>
    <source>
        <strain evidence="2">CBS 560.94</strain>
    </source>
</reference>
<evidence type="ECO:0000313" key="3">
    <source>
        <dbReference type="Proteomes" id="UP001278500"/>
    </source>
</evidence>
<accession>A0AAE0JQ47</accession>
<sequence length="182" mass="19709">MCLESTETTISTGQCRPVCSHMQRQSVSRDLIRDITSSALGGENRPVTYRGARCVAANGSSKQSQWTPQNTIDPYPHTSSHSPSTPNRSDGKIDQDRPEAGETSLSIGVGTTTNASNGRALKETKTEWDALAKSTVRALICQRCALCVMTSFLDPIIVQAPNRPGPRDNERYVGRGNCDVVV</sequence>
<reference evidence="2" key="1">
    <citation type="journal article" date="2023" name="Mol. Phylogenet. Evol.">
        <title>Genome-scale phylogeny and comparative genomics of the fungal order Sordariales.</title>
        <authorList>
            <person name="Hensen N."/>
            <person name="Bonometti L."/>
            <person name="Westerberg I."/>
            <person name="Brannstrom I.O."/>
            <person name="Guillou S."/>
            <person name="Cros-Aarteil S."/>
            <person name="Calhoun S."/>
            <person name="Haridas S."/>
            <person name="Kuo A."/>
            <person name="Mondo S."/>
            <person name="Pangilinan J."/>
            <person name="Riley R."/>
            <person name="LaButti K."/>
            <person name="Andreopoulos B."/>
            <person name="Lipzen A."/>
            <person name="Chen C."/>
            <person name="Yan M."/>
            <person name="Daum C."/>
            <person name="Ng V."/>
            <person name="Clum A."/>
            <person name="Steindorff A."/>
            <person name="Ohm R.A."/>
            <person name="Martin F."/>
            <person name="Silar P."/>
            <person name="Natvig D.O."/>
            <person name="Lalanne C."/>
            <person name="Gautier V."/>
            <person name="Ament-Velasquez S.L."/>
            <person name="Kruys A."/>
            <person name="Hutchinson M.I."/>
            <person name="Powell A.J."/>
            <person name="Barry K."/>
            <person name="Miller A.N."/>
            <person name="Grigoriev I.V."/>
            <person name="Debuchy R."/>
            <person name="Gladieux P."/>
            <person name="Hiltunen Thoren M."/>
            <person name="Johannesson H."/>
        </authorList>
    </citation>
    <scope>NUCLEOTIDE SEQUENCE</scope>
    <source>
        <strain evidence="2">CBS 560.94</strain>
    </source>
</reference>
<dbReference type="GeneID" id="87863150"/>
<proteinExistence type="predicted"/>
<evidence type="ECO:0000256" key="1">
    <source>
        <dbReference type="SAM" id="MobiDB-lite"/>
    </source>
</evidence>
<feature type="compositionally biased region" description="Polar residues" evidence="1">
    <location>
        <begin position="59"/>
        <end position="72"/>
    </location>
</feature>
<feature type="region of interest" description="Disordered" evidence="1">
    <location>
        <begin position="59"/>
        <end position="120"/>
    </location>
</feature>
<keyword evidence="3" id="KW-1185">Reference proteome</keyword>
<feature type="compositionally biased region" description="Low complexity" evidence="1">
    <location>
        <begin position="74"/>
        <end position="86"/>
    </location>
</feature>
<gene>
    <name evidence="2" type="ORF">B0H65DRAFT_450330</name>
</gene>
<dbReference type="RefSeq" id="XP_062686362.1">
    <property type="nucleotide sequence ID" value="XM_062825996.1"/>
</dbReference>
<name>A0AAE0JQ47_9PEZI</name>
<organism evidence="2 3">
    <name type="scientific">Neurospora tetraspora</name>
    <dbReference type="NCBI Taxonomy" id="94610"/>
    <lineage>
        <taxon>Eukaryota</taxon>
        <taxon>Fungi</taxon>
        <taxon>Dikarya</taxon>
        <taxon>Ascomycota</taxon>
        <taxon>Pezizomycotina</taxon>
        <taxon>Sordariomycetes</taxon>
        <taxon>Sordariomycetidae</taxon>
        <taxon>Sordariales</taxon>
        <taxon>Sordariaceae</taxon>
        <taxon>Neurospora</taxon>
    </lineage>
</organism>
<comment type="caution">
    <text evidence="2">The sequence shown here is derived from an EMBL/GenBank/DDBJ whole genome shotgun (WGS) entry which is preliminary data.</text>
</comment>